<name>A0ACB8C0H3_9AGAM</name>
<sequence>MNPNHYYNPPRRIHRKRFSVSRLSSDTLPEYSSPLGWTRPGHHPSQDEQLSDRPPDYPDSTEEADADTEDGAQQSLVYVPQHFPQPSPRRARRHPARKRQQSTSDPFLDTLLERSVHALEMSNALLQSSMSTQSSLSMLLSPDNVADRSLEVRARNLSTRISGNRGVHESWMDHLEEISKGVDGLFAEEGRPNGSPTADDGAVSRSLPTSNIPDLRHRRRPSLLELNGSSSNASQLQFSHPDRNDLVAPAPRALTQYVESTVNPELIILPSTLGLRASSSSHSADWQEVSFTASEQNLTSTQSMPILPEQTQNQTPAYELLSSFVKRSESSTPPPTSATPRSLSSLVRRGSSSTISTERGSKASVSPPPLRLVHSPDRCRTNKAGSASRSRSLTPRRPVSPAPRSMTPPIEELSASSSDSNSSDAHPTGYRTVQSLRKILDEQPSSVSVDVLTRKDPRHLRAPAFLPVSPPPAPASGTSTATASISRLFTKGRHSSSARAPSPVRSSLKVPSVPATPMPSPSTTSLTELFGSGVAKALGSAPPSGVSTPKRISFAELPESYSSSRPEGAPSKFKDKKARSRSKKRGKGKGKGGTDDKDDSDAGGWLTGWLMGGTSGVALGARQEERIEERMSRGWGTRPGFGTMDDWAV</sequence>
<reference evidence="1" key="1">
    <citation type="journal article" date="2021" name="New Phytol.">
        <title>Evolutionary innovations through gain and loss of genes in the ectomycorrhizal Boletales.</title>
        <authorList>
            <person name="Wu G."/>
            <person name="Miyauchi S."/>
            <person name="Morin E."/>
            <person name="Kuo A."/>
            <person name="Drula E."/>
            <person name="Varga T."/>
            <person name="Kohler A."/>
            <person name="Feng B."/>
            <person name="Cao Y."/>
            <person name="Lipzen A."/>
            <person name="Daum C."/>
            <person name="Hundley H."/>
            <person name="Pangilinan J."/>
            <person name="Johnson J."/>
            <person name="Barry K."/>
            <person name="LaButti K."/>
            <person name="Ng V."/>
            <person name="Ahrendt S."/>
            <person name="Min B."/>
            <person name="Choi I.G."/>
            <person name="Park H."/>
            <person name="Plett J.M."/>
            <person name="Magnuson J."/>
            <person name="Spatafora J.W."/>
            <person name="Nagy L.G."/>
            <person name="Henrissat B."/>
            <person name="Grigoriev I.V."/>
            <person name="Yang Z.L."/>
            <person name="Xu J."/>
            <person name="Martin F.M."/>
        </authorList>
    </citation>
    <scope>NUCLEOTIDE SEQUENCE</scope>
    <source>
        <strain evidence="1">KUC20120723A-06</strain>
    </source>
</reference>
<evidence type="ECO:0000313" key="2">
    <source>
        <dbReference type="Proteomes" id="UP000790709"/>
    </source>
</evidence>
<dbReference type="Proteomes" id="UP000790709">
    <property type="component" value="Unassembled WGS sequence"/>
</dbReference>
<proteinExistence type="predicted"/>
<gene>
    <name evidence="1" type="ORF">BV22DRAFT_1077265</name>
</gene>
<organism evidence="1 2">
    <name type="scientific">Leucogyrophana mollusca</name>
    <dbReference type="NCBI Taxonomy" id="85980"/>
    <lineage>
        <taxon>Eukaryota</taxon>
        <taxon>Fungi</taxon>
        <taxon>Dikarya</taxon>
        <taxon>Basidiomycota</taxon>
        <taxon>Agaricomycotina</taxon>
        <taxon>Agaricomycetes</taxon>
        <taxon>Agaricomycetidae</taxon>
        <taxon>Boletales</taxon>
        <taxon>Boletales incertae sedis</taxon>
        <taxon>Leucogyrophana</taxon>
    </lineage>
</organism>
<protein>
    <submittedName>
        <fullName evidence="1">Uncharacterized protein</fullName>
    </submittedName>
</protein>
<dbReference type="EMBL" id="MU266327">
    <property type="protein sequence ID" value="KAH7931332.1"/>
    <property type="molecule type" value="Genomic_DNA"/>
</dbReference>
<evidence type="ECO:0000313" key="1">
    <source>
        <dbReference type="EMBL" id="KAH7931332.1"/>
    </source>
</evidence>
<keyword evidence="2" id="KW-1185">Reference proteome</keyword>
<accession>A0ACB8C0H3</accession>
<comment type="caution">
    <text evidence="1">The sequence shown here is derived from an EMBL/GenBank/DDBJ whole genome shotgun (WGS) entry which is preliminary data.</text>
</comment>